<evidence type="ECO:0000313" key="2">
    <source>
        <dbReference type="Proteomes" id="UP000001654"/>
    </source>
</evidence>
<proteinExistence type="predicted"/>
<name>D5B9L4_ZUNPS</name>
<keyword evidence="2" id="KW-1185">Reference proteome</keyword>
<dbReference type="KEGG" id="zpr:ZPR_4023"/>
<organism evidence="1 2">
    <name type="scientific">Zunongwangia profunda (strain DSM 18752 / CCTCC AB 206139 / SM-A87)</name>
    <name type="common">Wangia profunda</name>
    <dbReference type="NCBI Taxonomy" id="655815"/>
    <lineage>
        <taxon>Bacteria</taxon>
        <taxon>Pseudomonadati</taxon>
        <taxon>Bacteroidota</taxon>
        <taxon>Flavobacteriia</taxon>
        <taxon>Flavobacteriales</taxon>
        <taxon>Flavobacteriaceae</taxon>
        <taxon>Zunongwangia</taxon>
    </lineage>
</organism>
<gene>
    <name evidence="1" type="ordered locus">ZPR_4023</name>
</gene>
<reference evidence="1 2" key="1">
    <citation type="journal article" date="2010" name="BMC Genomics">
        <title>The complete genome of Zunongwangia profunda SM-A87 reveals its adaptation to the deep-sea environment and ecological role in sedimentary organic nitrogen degradation.</title>
        <authorList>
            <person name="Qin Q.L."/>
            <person name="Zhang X.Y."/>
            <person name="Wang X.M."/>
            <person name="Liu G.M."/>
            <person name="Chen X.L."/>
            <person name="Xie B.B."/>
            <person name="Dang H.Y."/>
            <person name="Zhou B.C."/>
            <person name="Yu J."/>
            <person name="Zhang Y.Z."/>
        </authorList>
    </citation>
    <scope>NUCLEOTIDE SEQUENCE [LARGE SCALE GENOMIC DNA]</scope>
    <source>
        <strain evidence="2">DSM 18752 / CCTCC AB 206139 / SM-A87</strain>
    </source>
</reference>
<dbReference type="HOGENOM" id="CLU_3350772_0_0_10"/>
<dbReference type="Proteomes" id="UP000001654">
    <property type="component" value="Chromosome"/>
</dbReference>
<dbReference type="AlphaFoldDB" id="D5B9L4"/>
<evidence type="ECO:0000313" key="1">
    <source>
        <dbReference type="EMBL" id="ADF54327.1"/>
    </source>
</evidence>
<sequence length="37" mass="4089">MNRYFMPSTILKQYKGTEAVAGELDGLVSNIIAEVTK</sequence>
<dbReference type="STRING" id="655815.ZPR_4023"/>
<dbReference type="EMBL" id="CP001650">
    <property type="protein sequence ID" value="ADF54327.1"/>
    <property type="molecule type" value="Genomic_DNA"/>
</dbReference>
<protein>
    <submittedName>
        <fullName evidence="1">Uncharacterized protein</fullName>
    </submittedName>
</protein>
<dbReference type="eggNOG" id="ENOG502ZR7S">
    <property type="taxonomic scope" value="Bacteria"/>
</dbReference>
<accession>D5B9L4</accession>